<dbReference type="EC" id="3.1.-.-" evidence="14"/>
<dbReference type="SUPFAM" id="SSF52540">
    <property type="entry name" value="P-loop containing nucleoside triphosphate hydrolases"/>
    <property type="match status" value="1"/>
</dbReference>
<dbReference type="OrthoDB" id="9758506at2"/>
<dbReference type="Pfam" id="PF13361">
    <property type="entry name" value="UvrD_C"/>
    <property type="match status" value="1"/>
</dbReference>
<dbReference type="InterPro" id="IPR014140">
    <property type="entry name" value="DNA_helicase_suAddB"/>
</dbReference>
<dbReference type="PANTHER" id="PTHR30591:SF1">
    <property type="entry name" value="RECBCD ENZYME SUBUNIT RECC"/>
    <property type="match status" value="1"/>
</dbReference>
<keyword evidence="4 14" id="KW-0547">Nucleotide-binding</keyword>
<evidence type="ECO:0000313" key="16">
    <source>
        <dbReference type="EMBL" id="CRK83517.1"/>
    </source>
</evidence>
<keyword evidence="3 14" id="KW-0479">Metal-binding</keyword>
<dbReference type="InterPro" id="IPR014017">
    <property type="entry name" value="DNA_helicase_UvrD-like_C"/>
</dbReference>
<dbReference type="PANTHER" id="PTHR30591">
    <property type="entry name" value="RECBCD ENZYME SUBUNIT RECC"/>
    <property type="match status" value="1"/>
</dbReference>
<organism evidence="16 17">
    <name type="scientific">Neobacillus massiliamazoniensis</name>
    <dbReference type="NCBI Taxonomy" id="1499688"/>
    <lineage>
        <taxon>Bacteria</taxon>
        <taxon>Bacillati</taxon>
        <taxon>Bacillota</taxon>
        <taxon>Bacilli</taxon>
        <taxon>Bacillales</taxon>
        <taxon>Bacillaceae</taxon>
        <taxon>Neobacillus</taxon>
    </lineage>
</organism>
<dbReference type="RefSeq" id="WP_090636117.1">
    <property type="nucleotide sequence ID" value="NZ_CVRB01000003.1"/>
</dbReference>
<dbReference type="Pfam" id="PF12705">
    <property type="entry name" value="PDDEXK_1"/>
    <property type="match status" value="1"/>
</dbReference>
<dbReference type="Gene3D" id="3.90.320.10">
    <property type="match status" value="1"/>
</dbReference>
<gene>
    <name evidence="14" type="primary">addB</name>
    <name evidence="16" type="ORF">BN000_03488</name>
</gene>
<keyword evidence="10 14" id="KW-0408">Iron</keyword>
<keyword evidence="5 14" id="KW-0227">DNA damage</keyword>
<dbReference type="GO" id="GO:0003690">
    <property type="term" value="F:double-stranded DNA binding"/>
    <property type="evidence" value="ECO:0007669"/>
    <property type="project" value="UniProtKB-UniRule"/>
</dbReference>
<dbReference type="AlphaFoldDB" id="A0A0U1NZU7"/>
<keyword evidence="2 14" id="KW-0540">Nuclease</keyword>
<dbReference type="GO" id="GO:0051539">
    <property type="term" value="F:4 iron, 4 sulfur cluster binding"/>
    <property type="evidence" value="ECO:0007669"/>
    <property type="project" value="UniProtKB-KW"/>
</dbReference>
<evidence type="ECO:0000256" key="14">
    <source>
        <dbReference type="HAMAP-Rule" id="MF_01452"/>
    </source>
</evidence>
<feature type="binding site" evidence="14">
    <location>
        <position position="799"/>
    </location>
    <ligand>
        <name>[4Fe-4S] cluster</name>
        <dbReference type="ChEBI" id="CHEBI:49883"/>
    </ligand>
</feature>
<evidence type="ECO:0000256" key="8">
    <source>
        <dbReference type="ARBA" id="ARBA00022839"/>
    </source>
</evidence>
<feature type="domain" description="UvrD-like helicase C-terminal" evidence="15">
    <location>
        <begin position="278"/>
        <end position="584"/>
    </location>
</feature>
<protein>
    <recommendedName>
        <fullName evidence="14">ATP-dependent helicase/deoxyribonuclease subunit B</fullName>
        <ecNumber evidence="14">3.1.-.-</ecNumber>
    </recommendedName>
    <alternativeName>
        <fullName evidence="14">ATP-dependent helicase/nuclease subunit AddB</fullName>
    </alternativeName>
</protein>
<evidence type="ECO:0000256" key="4">
    <source>
        <dbReference type="ARBA" id="ARBA00022741"/>
    </source>
</evidence>
<keyword evidence="7 14" id="KW-0347">Helicase</keyword>
<dbReference type="GO" id="GO:0046872">
    <property type="term" value="F:metal ion binding"/>
    <property type="evidence" value="ECO:0007669"/>
    <property type="project" value="UniProtKB-KW"/>
</dbReference>
<feature type="binding site" evidence="14">
    <location>
        <position position="1129"/>
    </location>
    <ligand>
        <name>[4Fe-4S] cluster</name>
        <dbReference type="ChEBI" id="CHEBI:49883"/>
    </ligand>
</feature>
<comment type="subunit">
    <text evidence="14">Heterodimer of AddA and AddB.</text>
</comment>
<comment type="similarity">
    <text evidence="14">Belongs to the helicase family. AddB/RexB type 1 subfamily.</text>
</comment>
<keyword evidence="12 14" id="KW-0238">DNA-binding</keyword>
<sequence length="1172" mass="135411">MSLRMILGRSGSGKTALCLNEIRNRLLENPNSEGAPIIYIVPEQMTFSSEYRLSTDPGIGGMIRAQVYSFSRLAWRILQEVGGISRYHLSSVGMSMLIRKIIDDKKDQLKLFQRAAEKNGFIQQLEQMIIEFKRYCIKPEELIQESFRNDLSSNALHDKLDDLEIIYKQFEEETFGRYIDSEDYFQLLSEKISQSNYLKEAEIYIDGFYSFTPNEYQVIKELMKQCKVVTIAMTTDQSHLESAWDELDLFRMSKEACSTIYEIAKAEGIEIERPYFLTVQQKWNHPSLIHLENKFDARPAVPYSGDSAIFICEASNPRAEIEGLVREIRHLVRTKNYRYRDIALLIRNGADYHELVEPIFYDYEIPYFIDQKRTMLNHPLIELIRSTLEVINSFWRYEPVFRVVKTELLYPLGENPAKMREKMDRLENYCLAYGIKGSKWTKKERWSYRRVRGLELETSVQTDAEKKLELELNELRLIVTAPILRLSRRLKKAQTGRELCEAIYLFLEELDIPSKLENWKTVEEEKGNLIKMREHEQVWNAVIDLLDQYVEILGEEQVSLKNFAAILESGFESLHFSLIPPALDQVLIGDLEKSRLADIKVVFVVGVNEGILPAKIADEGILVDEDREQLLAAGIHVASSSKTRLLDENFLAYKAFTTPSDFLYISYPLANNEGKALIPSSYIKRMKDLFPHAKEYVYVSDPAELGEAEQLDFVSNMKTAMSYLTAQLQLKQRNYPISALWWDVYNHYLNSMWVDKLEKVLSSLFYTNEAVRLSKEVADELYGEVIEASVSRMELFNGCAFSHFAQHGLKLRERQIFQLESPEIGELFHAAIKYISDMVNEQKLTWADLTKKQCEELAREAVETIAPKLQNEILLSSERHHYIKRKLQQIITRASMVLSEHAKVSGFFPVGLEIGFGSNSKLNPLTFSLRNGKKMELRGRIDRVDQAEGENNQVYLRIIDYKSSEKDVNLVEVYYGLALQMLTYLDIAITNSKELVERDASPAGVLYFHVHNPIVNATKMLTMDEIETEIRRKFRMKGLILDDPNVIRLMDQSLESGESHIISAGMKNDGNLSKRSKVASLKDFKDLSQYVRKLYQKTGNEIIDGQVAIAPYKLKDKTPCTFCSFKSVCHFDVAVESNRYRMLTPQSNDNILEMIRKELSSESEQYRDTVKA</sequence>
<dbReference type="Gene3D" id="6.10.140.1030">
    <property type="match status" value="1"/>
</dbReference>
<dbReference type="STRING" id="1499688.BN000_03488"/>
<evidence type="ECO:0000256" key="3">
    <source>
        <dbReference type="ARBA" id="ARBA00022723"/>
    </source>
</evidence>
<feature type="binding site" evidence="14">
    <location>
        <position position="1120"/>
    </location>
    <ligand>
        <name>[4Fe-4S] cluster</name>
        <dbReference type="ChEBI" id="CHEBI:49883"/>
    </ligand>
</feature>
<keyword evidence="17" id="KW-1185">Reference proteome</keyword>
<dbReference type="GO" id="GO:0000724">
    <property type="term" value="P:double-strand break repair via homologous recombination"/>
    <property type="evidence" value="ECO:0007669"/>
    <property type="project" value="UniProtKB-UniRule"/>
</dbReference>
<name>A0A0U1NZU7_9BACI</name>
<evidence type="ECO:0000256" key="1">
    <source>
        <dbReference type="ARBA" id="ARBA00022485"/>
    </source>
</evidence>
<dbReference type="InterPro" id="IPR027417">
    <property type="entry name" value="P-loop_NTPase"/>
</dbReference>
<evidence type="ECO:0000256" key="6">
    <source>
        <dbReference type="ARBA" id="ARBA00022801"/>
    </source>
</evidence>
<evidence type="ECO:0000256" key="10">
    <source>
        <dbReference type="ARBA" id="ARBA00023004"/>
    </source>
</evidence>
<evidence type="ECO:0000256" key="7">
    <source>
        <dbReference type="ARBA" id="ARBA00022806"/>
    </source>
</evidence>
<comment type="miscellaneous">
    <text evidence="14">Despite having conserved helicase domains, this subunit does not have helicase activity.</text>
</comment>
<evidence type="ECO:0000256" key="13">
    <source>
        <dbReference type="ARBA" id="ARBA00023204"/>
    </source>
</evidence>
<dbReference type="GO" id="GO:0004386">
    <property type="term" value="F:helicase activity"/>
    <property type="evidence" value="ECO:0007669"/>
    <property type="project" value="UniProtKB-KW"/>
</dbReference>
<comment type="cofactor">
    <cofactor evidence="14">
        <name>Mg(2+)</name>
        <dbReference type="ChEBI" id="CHEBI:18420"/>
    </cofactor>
</comment>
<accession>A0A0U1NZU7</accession>
<dbReference type="InterPro" id="IPR011604">
    <property type="entry name" value="PDDEXK-like_dom_sf"/>
</dbReference>
<evidence type="ECO:0000256" key="9">
    <source>
        <dbReference type="ARBA" id="ARBA00022840"/>
    </source>
</evidence>
<dbReference type="GO" id="GO:0008409">
    <property type="term" value="F:5'-3' exonuclease activity"/>
    <property type="evidence" value="ECO:0007669"/>
    <property type="project" value="UniProtKB-UniRule"/>
</dbReference>
<dbReference type="EMBL" id="CVRB01000003">
    <property type="protein sequence ID" value="CRK83517.1"/>
    <property type="molecule type" value="Genomic_DNA"/>
</dbReference>
<dbReference type="HAMAP" id="MF_01452">
    <property type="entry name" value="AddB_type1"/>
    <property type="match status" value="1"/>
</dbReference>
<proteinExistence type="inferred from homology"/>
<keyword evidence="6 14" id="KW-0378">Hydrolase</keyword>
<dbReference type="Gene3D" id="3.40.50.300">
    <property type="entry name" value="P-loop containing nucleotide triphosphate hydrolases"/>
    <property type="match status" value="4"/>
</dbReference>
<dbReference type="Proteomes" id="UP000199087">
    <property type="component" value="Unassembled WGS sequence"/>
</dbReference>
<dbReference type="NCBIfam" id="TIGR02773">
    <property type="entry name" value="addB_Gpos"/>
    <property type="match status" value="1"/>
</dbReference>
<evidence type="ECO:0000256" key="12">
    <source>
        <dbReference type="ARBA" id="ARBA00023125"/>
    </source>
</evidence>
<evidence type="ECO:0000256" key="11">
    <source>
        <dbReference type="ARBA" id="ARBA00023014"/>
    </source>
</evidence>
<dbReference type="Pfam" id="PF21445">
    <property type="entry name" value="ADDB_N"/>
    <property type="match status" value="1"/>
</dbReference>
<evidence type="ECO:0000256" key="5">
    <source>
        <dbReference type="ARBA" id="ARBA00022763"/>
    </source>
</evidence>
<dbReference type="InterPro" id="IPR049035">
    <property type="entry name" value="ADDB_N"/>
</dbReference>
<dbReference type="GO" id="GO:0005524">
    <property type="term" value="F:ATP binding"/>
    <property type="evidence" value="ECO:0007669"/>
    <property type="project" value="UniProtKB-UniRule"/>
</dbReference>
<evidence type="ECO:0000256" key="2">
    <source>
        <dbReference type="ARBA" id="ARBA00022722"/>
    </source>
</evidence>
<keyword evidence="13 14" id="KW-0234">DNA repair</keyword>
<keyword evidence="1 14" id="KW-0004">4Fe-4S</keyword>
<dbReference type="PROSITE" id="PS51217">
    <property type="entry name" value="UVRD_HELICASE_CTER"/>
    <property type="match status" value="1"/>
</dbReference>
<comment type="cofactor">
    <cofactor evidence="14">
        <name>[4Fe-4S] cluster</name>
        <dbReference type="ChEBI" id="CHEBI:49883"/>
    </cofactor>
    <text evidence="14">Binds 1 [4Fe-4S] cluster.</text>
</comment>
<keyword evidence="11 14" id="KW-0411">Iron-sulfur</keyword>
<keyword evidence="8 14" id="KW-0269">Exonuclease</keyword>
<dbReference type="InterPro" id="IPR038726">
    <property type="entry name" value="PDDEXK_AddAB-type"/>
</dbReference>
<feature type="binding site" evidence="14">
    <location>
        <position position="1123"/>
    </location>
    <ligand>
        <name>[4Fe-4S] cluster</name>
        <dbReference type="ChEBI" id="CHEBI:49883"/>
    </ligand>
</feature>
<evidence type="ECO:0000313" key="17">
    <source>
        <dbReference type="Proteomes" id="UP000199087"/>
    </source>
</evidence>
<keyword evidence="9 14" id="KW-0067">ATP-binding</keyword>
<reference evidence="17" key="1">
    <citation type="submission" date="2015-05" db="EMBL/GenBank/DDBJ databases">
        <authorList>
            <person name="Urmite Genomes"/>
        </authorList>
    </citation>
    <scope>NUCLEOTIDE SEQUENCE [LARGE SCALE GENOMIC DNA]</scope>
    <source>
        <strain evidence="17">LF1</strain>
    </source>
</reference>
<comment type="function">
    <text evidence="14">The heterodimer acts as both an ATP-dependent DNA helicase and an ATP-dependent, dual-direction single-stranded exonuclease. Recognizes the chi site generating a DNA molecule suitable for the initiation of homologous recombination. The AddB subunit has 5' -&gt; 3' nuclease activity but not helicase activity.</text>
</comment>
<evidence type="ECO:0000259" key="15">
    <source>
        <dbReference type="PROSITE" id="PS51217"/>
    </source>
</evidence>